<dbReference type="EMBL" id="LGRX02007105">
    <property type="protein sequence ID" value="KAK3275636.1"/>
    <property type="molecule type" value="Genomic_DNA"/>
</dbReference>
<feature type="chain" id="PRO_5041929105" description="Sulfotransferase" evidence="1">
    <location>
        <begin position="30"/>
        <end position="360"/>
    </location>
</feature>
<evidence type="ECO:0000313" key="3">
    <source>
        <dbReference type="Proteomes" id="UP001190700"/>
    </source>
</evidence>
<reference evidence="2 3" key="1">
    <citation type="journal article" date="2015" name="Genome Biol. Evol.">
        <title>Comparative Genomics of a Bacterivorous Green Alga Reveals Evolutionary Causalities and Consequences of Phago-Mixotrophic Mode of Nutrition.</title>
        <authorList>
            <person name="Burns J.A."/>
            <person name="Paasch A."/>
            <person name="Narechania A."/>
            <person name="Kim E."/>
        </authorList>
    </citation>
    <scope>NUCLEOTIDE SEQUENCE [LARGE SCALE GENOMIC DNA]</scope>
    <source>
        <strain evidence="2 3">PLY_AMNH</strain>
    </source>
</reference>
<gene>
    <name evidence="2" type="ORF">CYMTET_16243</name>
</gene>
<evidence type="ECO:0000313" key="2">
    <source>
        <dbReference type="EMBL" id="KAK3275636.1"/>
    </source>
</evidence>
<accession>A0AAE0GCL6</accession>
<sequence>MLRTGGARNFRYLSLVSLIILSVLVNVLGFENIMSPDLSEYAETCDMSEARCNALNTLRREGQVSKIIYFHLTKSGGNTVDGVLKEEAESRGIPFTNIRFSNEVASLNVSAKVPAVYTTEVWHHSWRRKFVDAGFSKFTVIRDPLTRALSWFYFRRADPRPKYRHFKRISVQYFLRDKTYHNYYLRAFQTRWPFTQALQASKLGSQLYNYSPNDVMRMMEYEFVLVGLLKRMPESMYAFRRLFGLNTSKTFFSQNMHRGRPNRSVLSVADVNTFKRYNRADIAIYKYAQVLFNRTMQMFRNDENLLGTLQVQQEVQDLGCAGGGRVAGVGGREIGESRAGGCMTFKDTSTARRHLGRTGV</sequence>
<organism evidence="2 3">
    <name type="scientific">Cymbomonas tetramitiformis</name>
    <dbReference type="NCBI Taxonomy" id="36881"/>
    <lineage>
        <taxon>Eukaryota</taxon>
        <taxon>Viridiplantae</taxon>
        <taxon>Chlorophyta</taxon>
        <taxon>Pyramimonadophyceae</taxon>
        <taxon>Pyramimonadales</taxon>
        <taxon>Pyramimonadaceae</taxon>
        <taxon>Cymbomonas</taxon>
    </lineage>
</organism>
<name>A0AAE0GCL6_9CHLO</name>
<feature type="signal peptide" evidence="1">
    <location>
        <begin position="1"/>
        <end position="29"/>
    </location>
</feature>
<dbReference type="AlphaFoldDB" id="A0AAE0GCL6"/>
<dbReference type="SUPFAM" id="SSF52540">
    <property type="entry name" value="P-loop containing nucleoside triphosphate hydrolases"/>
    <property type="match status" value="1"/>
</dbReference>
<evidence type="ECO:0000256" key="1">
    <source>
        <dbReference type="SAM" id="SignalP"/>
    </source>
</evidence>
<proteinExistence type="predicted"/>
<dbReference type="InterPro" id="IPR053259">
    <property type="entry name" value="Golvesin-related_Golgi"/>
</dbReference>
<keyword evidence="3" id="KW-1185">Reference proteome</keyword>
<comment type="caution">
    <text evidence="2">The sequence shown here is derived from an EMBL/GenBank/DDBJ whole genome shotgun (WGS) entry which is preliminary data.</text>
</comment>
<dbReference type="Proteomes" id="UP001190700">
    <property type="component" value="Unassembled WGS sequence"/>
</dbReference>
<evidence type="ECO:0008006" key="4">
    <source>
        <dbReference type="Google" id="ProtNLM"/>
    </source>
</evidence>
<keyword evidence="1" id="KW-0732">Signal</keyword>
<dbReference type="Gene3D" id="3.40.50.300">
    <property type="entry name" value="P-loop containing nucleotide triphosphate hydrolases"/>
    <property type="match status" value="1"/>
</dbReference>
<dbReference type="PANTHER" id="PTHR32301:SF6">
    <property type="entry name" value="GOLVESIN-RELATED"/>
    <property type="match status" value="1"/>
</dbReference>
<dbReference type="InterPro" id="IPR027417">
    <property type="entry name" value="P-loop_NTPase"/>
</dbReference>
<protein>
    <recommendedName>
        <fullName evidence="4">Sulfotransferase</fullName>
    </recommendedName>
</protein>
<dbReference type="PANTHER" id="PTHR32301">
    <property type="entry name" value="COUNTIN RECEPTOR CNR3-RELATED"/>
    <property type="match status" value="1"/>
</dbReference>